<organism evidence="4 5">
    <name type="scientific">Limnobaculum parvum</name>
    <dbReference type="NCBI Taxonomy" id="2172103"/>
    <lineage>
        <taxon>Bacteria</taxon>
        <taxon>Pseudomonadati</taxon>
        <taxon>Pseudomonadota</taxon>
        <taxon>Gammaproteobacteria</taxon>
        <taxon>Enterobacterales</taxon>
        <taxon>Budviciaceae</taxon>
        <taxon>Limnobaculum</taxon>
    </lineage>
</organism>
<feature type="region of interest" description="Disordered" evidence="2">
    <location>
        <begin position="24"/>
        <end position="57"/>
    </location>
</feature>
<keyword evidence="3" id="KW-0732">Signal</keyword>
<accession>A0A2Y9TU30</accession>
<name>A0A2Y9TU30_9GAMM</name>
<dbReference type="PANTHER" id="PTHR40593:SF1">
    <property type="entry name" value="PENICILLIN-BINDING PROTEIN ACTIVATOR LPOB"/>
    <property type="match status" value="1"/>
</dbReference>
<protein>
    <recommendedName>
        <fullName evidence="1">Penicillin-binding protein activator LpoB</fullName>
    </recommendedName>
</protein>
<dbReference type="Proteomes" id="UP000244908">
    <property type="component" value="Chromosome"/>
</dbReference>
<dbReference type="NCBIfam" id="TIGR02722">
    <property type="entry name" value="lp"/>
    <property type="match status" value="1"/>
</dbReference>
<dbReference type="GO" id="GO:0009252">
    <property type="term" value="P:peptidoglycan biosynthetic process"/>
    <property type="evidence" value="ECO:0007669"/>
    <property type="project" value="TreeGrafter"/>
</dbReference>
<sequence length="195" mass="20460">MKKILFLGVGLAVLALAGCNGTKPQPKPPVVATPSPPPPVQPPYQPPPTPPTLPPPEAPINWMASVQPLVNKMISASAAETNNGILLLNQVKNNTSGSISTVDATDALKEAMQSNSHFELVSESKLNEARQALGLQGDDSLISRAKAVSLARYLGAKYVVYASASGSPSLPEIMIQLLQTSTGEIVWSGQGNTQR</sequence>
<evidence type="ECO:0000256" key="2">
    <source>
        <dbReference type="SAM" id="MobiDB-lite"/>
    </source>
</evidence>
<evidence type="ECO:0000313" key="5">
    <source>
        <dbReference type="Proteomes" id="UP000244908"/>
    </source>
</evidence>
<dbReference type="GO" id="GO:0031241">
    <property type="term" value="C:periplasmic side of cell outer membrane"/>
    <property type="evidence" value="ECO:0007669"/>
    <property type="project" value="TreeGrafter"/>
</dbReference>
<evidence type="ECO:0000313" key="4">
    <source>
        <dbReference type="EMBL" id="AWH87165.1"/>
    </source>
</evidence>
<evidence type="ECO:0000256" key="1">
    <source>
        <dbReference type="NCBIfam" id="TIGR02722"/>
    </source>
</evidence>
<dbReference type="EMBL" id="CP029185">
    <property type="protein sequence ID" value="AWH87165.1"/>
    <property type="molecule type" value="Genomic_DNA"/>
</dbReference>
<proteinExistence type="predicted"/>
<feature type="signal peptide" evidence="3">
    <location>
        <begin position="1"/>
        <end position="17"/>
    </location>
</feature>
<dbReference type="InterPro" id="IPR014094">
    <property type="entry name" value="LpoB"/>
</dbReference>
<dbReference type="PROSITE" id="PS51257">
    <property type="entry name" value="PROKAR_LIPOPROTEIN"/>
    <property type="match status" value="1"/>
</dbReference>
<dbReference type="KEGG" id="lpv:HYN51_00525"/>
<dbReference type="PANTHER" id="PTHR40593">
    <property type="entry name" value="PENICILLIN-BINDING PROTEIN ACTIVATOR LPOB"/>
    <property type="match status" value="1"/>
</dbReference>
<feature type="chain" id="PRO_5016126989" description="Penicillin-binding protein activator LpoB" evidence="3">
    <location>
        <begin position="18"/>
        <end position="195"/>
    </location>
</feature>
<dbReference type="Gene3D" id="3.40.50.10610">
    <property type="entry name" value="ABC-type transport auxiliary lipoprotein component"/>
    <property type="match status" value="1"/>
</dbReference>
<feature type="compositionally biased region" description="Pro residues" evidence="2">
    <location>
        <begin position="25"/>
        <end position="57"/>
    </location>
</feature>
<dbReference type="OrthoDB" id="6466283at2"/>
<dbReference type="GO" id="GO:0030234">
    <property type="term" value="F:enzyme regulator activity"/>
    <property type="evidence" value="ECO:0007669"/>
    <property type="project" value="TreeGrafter"/>
</dbReference>
<dbReference type="AlphaFoldDB" id="A0A2Y9TU30"/>
<evidence type="ECO:0000256" key="3">
    <source>
        <dbReference type="SAM" id="SignalP"/>
    </source>
</evidence>
<keyword evidence="5" id="KW-1185">Reference proteome</keyword>
<gene>
    <name evidence="4" type="ORF">HYN51_00525</name>
</gene>
<dbReference type="RefSeq" id="WP_108899259.1">
    <property type="nucleotide sequence ID" value="NZ_CP029185.2"/>
</dbReference>
<dbReference type="Pfam" id="PF13036">
    <property type="entry name" value="LpoB"/>
    <property type="match status" value="1"/>
</dbReference>
<reference evidence="4 5" key="1">
    <citation type="journal article" date="2019" name="Int. J. Syst. Evol. Microbiol.">
        <title>Limnobaculum parvum gen. nov., sp. nov., isolated from a freshwater lake.</title>
        <authorList>
            <person name="Baek C."/>
            <person name="Shin S.K."/>
            <person name="Yi H."/>
        </authorList>
    </citation>
    <scope>NUCLEOTIDE SEQUENCE [LARGE SCALE GENOMIC DNA]</scope>
    <source>
        <strain evidence="4 5">HYN0051</strain>
    </source>
</reference>